<dbReference type="CDD" id="cd00158">
    <property type="entry name" value="RHOD"/>
    <property type="match status" value="1"/>
</dbReference>
<dbReference type="Proteomes" id="UP000182200">
    <property type="component" value="Unassembled WGS sequence"/>
</dbReference>
<name>A0ABP2AWQ0_9BACT</name>
<reference evidence="2 3" key="1">
    <citation type="submission" date="2015-11" db="EMBL/GenBank/DDBJ databases">
        <authorList>
            <person name="Varghese N."/>
        </authorList>
    </citation>
    <scope>NUCLEOTIDE SEQUENCE [LARGE SCALE GENOMIC DNA]</scope>
    <source>
        <strain evidence="2 3">JGI-8</strain>
    </source>
</reference>
<organism evidence="2 3">
    <name type="scientific">Candidatus Kryptonium thompsonii</name>
    <dbReference type="NCBI Taxonomy" id="1633631"/>
    <lineage>
        <taxon>Bacteria</taxon>
        <taxon>Pseudomonadati</taxon>
        <taxon>Candidatus Kryptoniota</taxon>
        <taxon>Candidatus Kryptonium</taxon>
    </lineage>
</organism>
<dbReference type="PANTHER" id="PTHR43031:SF1">
    <property type="entry name" value="PYRIDINE NUCLEOTIDE-DISULPHIDE OXIDOREDUCTASE"/>
    <property type="match status" value="1"/>
</dbReference>
<dbReference type="PANTHER" id="PTHR43031">
    <property type="entry name" value="FAD-DEPENDENT OXIDOREDUCTASE"/>
    <property type="match status" value="1"/>
</dbReference>
<feature type="domain" description="Rhodanese" evidence="1">
    <location>
        <begin position="46"/>
        <end position="135"/>
    </location>
</feature>
<dbReference type="RefSeq" id="WP_075447055.1">
    <property type="nucleotide sequence ID" value="NZ_CZVI01000022.1"/>
</dbReference>
<dbReference type="EMBL" id="CZVI01000022">
    <property type="protein sequence ID" value="CUS90897.1"/>
    <property type="molecule type" value="Genomic_DNA"/>
</dbReference>
<keyword evidence="3" id="KW-1185">Reference proteome</keyword>
<dbReference type="Gene3D" id="1.10.3910.10">
    <property type="entry name" value="SP0561-like"/>
    <property type="match status" value="1"/>
</dbReference>
<dbReference type="SUPFAM" id="SSF140683">
    <property type="entry name" value="SP0561-like"/>
    <property type="match status" value="1"/>
</dbReference>
<comment type="caution">
    <text evidence="2">The sequence shown here is derived from an EMBL/GenBank/DDBJ whole genome shotgun (WGS) entry which is preliminary data.</text>
</comment>
<dbReference type="Gene3D" id="3.40.250.10">
    <property type="entry name" value="Rhodanese-like domain"/>
    <property type="match status" value="1"/>
</dbReference>
<gene>
    <name evidence="2" type="ORF">JGI8_01485</name>
</gene>
<evidence type="ECO:0000313" key="3">
    <source>
        <dbReference type="Proteomes" id="UP000182200"/>
    </source>
</evidence>
<proteinExistence type="predicted"/>
<dbReference type="SUPFAM" id="SSF52821">
    <property type="entry name" value="Rhodanese/Cell cycle control phosphatase"/>
    <property type="match status" value="1"/>
</dbReference>
<dbReference type="Pfam" id="PF00581">
    <property type="entry name" value="Rhodanese"/>
    <property type="match status" value="1"/>
</dbReference>
<sequence>MKARNKVLIFLFALVYFFGCSVQGVKYDQSSYLDVSPAEARRKIEKDRNVLILDVRTVEEFSEEHIKGAINIPVQEMAKRLDELKKYKNYDIIVYCRSGSRSKRASEILVKNGFKHVYNLSGGIIEWKKYFEVEKMKKITKDITIEDLVIEFPESVGFLMKKGIKCIVCGEPIWGTLEQAIKEKGKEGEMEQIIDELNEVLGLKEEKEK</sequence>
<dbReference type="InterPro" id="IPR001763">
    <property type="entry name" value="Rhodanese-like_dom"/>
</dbReference>
<protein>
    <submittedName>
        <fullName evidence="2">Rhodanese-related sulfurtransferase</fullName>
    </submittedName>
</protein>
<dbReference type="InterPro" id="IPR038062">
    <property type="entry name" value="ScdA-like_N_sf"/>
</dbReference>
<evidence type="ECO:0000313" key="2">
    <source>
        <dbReference type="EMBL" id="CUS90897.1"/>
    </source>
</evidence>
<dbReference type="InterPro" id="IPR050229">
    <property type="entry name" value="GlpE_sulfurtransferase"/>
</dbReference>
<accession>A0ABP2AWQ0</accession>
<dbReference type="InterPro" id="IPR036873">
    <property type="entry name" value="Rhodanese-like_dom_sf"/>
</dbReference>
<dbReference type="SMART" id="SM00450">
    <property type="entry name" value="RHOD"/>
    <property type="match status" value="1"/>
</dbReference>
<dbReference type="PROSITE" id="PS50206">
    <property type="entry name" value="RHODANESE_3"/>
    <property type="match status" value="1"/>
</dbReference>
<evidence type="ECO:0000259" key="1">
    <source>
        <dbReference type="PROSITE" id="PS50206"/>
    </source>
</evidence>